<dbReference type="Proteomes" id="UP001152607">
    <property type="component" value="Unassembled WGS sequence"/>
</dbReference>
<feature type="transmembrane region" description="Helical" evidence="2">
    <location>
        <begin position="20"/>
        <end position="41"/>
    </location>
</feature>
<evidence type="ECO:0000256" key="1">
    <source>
        <dbReference type="SAM" id="Coils"/>
    </source>
</evidence>
<evidence type="ECO:0000313" key="3">
    <source>
        <dbReference type="EMBL" id="CAI6340923.1"/>
    </source>
</evidence>
<keyword evidence="2" id="KW-0472">Membrane</keyword>
<evidence type="ECO:0000313" key="4">
    <source>
        <dbReference type="Proteomes" id="UP001152607"/>
    </source>
</evidence>
<keyword evidence="4" id="KW-1185">Reference proteome</keyword>
<gene>
    <name evidence="3" type="ORF">PDIGIT_LOCUS14109</name>
</gene>
<sequence>MTSQLNTDNVTHPLYLARQAAQIGAGAAVPGLIFGATVGTIRTRTPILFSLASGVQWFALGSTFWAARSSILHRDGLQNWWNTTRGLPLVPRQDLDASPRDRVRASVIAGAFTGCSLGLLFRGPQNAFYGTIMFSLYGWAGQHAYNFLDGRNSRAVQEERELREQGLKKETLMQRIAKSKWSPMTVLSDEEYANLIGEKILAVEADIAIIDEKIEALRNQQKALEASSKKEDP</sequence>
<dbReference type="AlphaFoldDB" id="A0A9W4XRG5"/>
<comment type="caution">
    <text evidence="3">The sequence shown here is derived from an EMBL/GenBank/DDBJ whole genome shotgun (WGS) entry which is preliminary data.</text>
</comment>
<dbReference type="EMBL" id="CAOQHR010000011">
    <property type="protein sequence ID" value="CAI6340923.1"/>
    <property type="molecule type" value="Genomic_DNA"/>
</dbReference>
<accession>A0A9W4XRG5</accession>
<proteinExistence type="predicted"/>
<dbReference type="PANTHER" id="PTHR41390:SF1">
    <property type="entry name" value="NADH-UBIQUINONE OXIDOREDUCTASE 213 KDA SUBUNIT"/>
    <property type="match status" value="1"/>
</dbReference>
<keyword evidence="2" id="KW-0812">Transmembrane</keyword>
<protein>
    <submittedName>
        <fullName evidence="3">Uncharacterized protein</fullName>
    </submittedName>
</protein>
<evidence type="ECO:0000256" key="2">
    <source>
        <dbReference type="SAM" id="Phobius"/>
    </source>
</evidence>
<keyword evidence="1" id="KW-0175">Coiled coil</keyword>
<reference evidence="3" key="1">
    <citation type="submission" date="2023-01" db="EMBL/GenBank/DDBJ databases">
        <authorList>
            <person name="Van Ghelder C."/>
            <person name="Rancurel C."/>
        </authorList>
    </citation>
    <scope>NUCLEOTIDE SEQUENCE</scope>
    <source>
        <strain evidence="3">CNCM I-4278</strain>
    </source>
</reference>
<feature type="transmembrane region" description="Helical" evidence="2">
    <location>
        <begin position="47"/>
        <end position="67"/>
    </location>
</feature>
<organism evidence="3 4">
    <name type="scientific">Periconia digitata</name>
    <dbReference type="NCBI Taxonomy" id="1303443"/>
    <lineage>
        <taxon>Eukaryota</taxon>
        <taxon>Fungi</taxon>
        <taxon>Dikarya</taxon>
        <taxon>Ascomycota</taxon>
        <taxon>Pezizomycotina</taxon>
        <taxon>Dothideomycetes</taxon>
        <taxon>Pleosporomycetidae</taxon>
        <taxon>Pleosporales</taxon>
        <taxon>Massarineae</taxon>
        <taxon>Periconiaceae</taxon>
        <taxon>Periconia</taxon>
    </lineage>
</organism>
<dbReference type="OrthoDB" id="5565730at2759"/>
<feature type="coiled-coil region" evidence="1">
    <location>
        <begin position="200"/>
        <end position="230"/>
    </location>
</feature>
<dbReference type="PANTHER" id="PTHR41390">
    <property type="entry name" value="CHROMOSOME 7, WHOLE GENOME SHOTGUN SEQUENCE"/>
    <property type="match status" value="1"/>
</dbReference>
<name>A0A9W4XRG5_9PLEO</name>
<keyword evidence="2" id="KW-1133">Transmembrane helix</keyword>